<evidence type="ECO:0000313" key="1">
    <source>
        <dbReference type="EMBL" id="VDP83142.1"/>
    </source>
</evidence>
<gene>
    <name evidence="1" type="ORF">ECPE_LOCUS8272</name>
</gene>
<evidence type="ECO:0000313" key="2">
    <source>
        <dbReference type="Proteomes" id="UP000272942"/>
    </source>
</evidence>
<dbReference type="AlphaFoldDB" id="A0A183AMT7"/>
<sequence>MKNESIHACLVEITTYAPIATFVMLNFMLAEKLATFGEYANKLVAILHSQMLQTTHLVLSLRSEGSATQFLNRDVTLQSGTTHKFIVDTETKIQPTSMRILGVTGHRLPFIGEVSLMVRSTENRLVPTRFLIAKKSPSILGLTEIRALNHSMPLHTSSLPNVHTHLRQPIVQCSNTTGGMKVRLTELEVEGERIFLKRRVIPYGQREGVLKAL</sequence>
<dbReference type="Proteomes" id="UP000272942">
    <property type="component" value="Unassembled WGS sequence"/>
</dbReference>
<protein>
    <submittedName>
        <fullName evidence="3">DUF1758 domain-containing protein</fullName>
    </submittedName>
</protein>
<organism evidence="3">
    <name type="scientific">Echinostoma caproni</name>
    <dbReference type="NCBI Taxonomy" id="27848"/>
    <lineage>
        <taxon>Eukaryota</taxon>
        <taxon>Metazoa</taxon>
        <taxon>Spiralia</taxon>
        <taxon>Lophotrochozoa</taxon>
        <taxon>Platyhelminthes</taxon>
        <taxon>Trematoda</taxon>
        <taxon>Digenea</taxon>
        <taxon>Plagiorchiida</taxon>
        <taxon>Echinostomata</taxon>
        <taxon>Echinostomatoidea</taxon>
        <taxon>Echinostomatidae</taxon>
        <taxon>Echinostoma</taxon>
    </lineage>
</organism>
<proteinExistence type="predicted"/>
<dbReference type="OrthoDB" id="5978043at2759"/>
<reference evidence="1 2" key="2">
    <citation type="submission" date="2018-11" db="EMBL/GenBank/DDBJ databases">
        <authorList>
            <consortium name="Pathogen Informatics"/>
        </authorList>
    </citation>
    <scope>NUCLEOTIDE SEQUENCE [LARGE SCALE GENOMIC DNA]</scope>
    <source>
        <strain evidence="1 2">Egypt</strain>
    </source>
</reference>
<dbReference type="WBParaSite" id="ECPE_0000829801-mRNA-1">
    <property type="protein sequence ID" value="ECPE_0000829801-mRNA-1"/>
    <property type="gene ID" value="ECPE_0000829801"/>
</dbReference>
<name>A0A183AMT7_9TREM</name>
<evidence type="ECO:0000313" key="3">
    <source>
        <dbReference type="WBParaSite" id="ECPE_0000829801-mRNA-1"/>
    </source>
</evidence>
<reference evidence="3" key="1">
    <citation type="submission" date="2016-06" db="UniProtKB">
        <authorList>
            <consortium name="WormBaseParasite"/>
        </authorList>
    </citation>
    <scope>IDENTIFICATION</scope>
</reference>
<accession>A0A183AMT7</accession>
<keyword evidence="2" id="KW-1185">Reference proteome</keyword>
<dbReference type="EMBL" id="UZAN01045753">
    <property type="protein sequence ID" value="VDP83142.1"/>
    <property type="molecule type" value="Genomic_DNA"/>
</dbReference>